<name>A0ABV5FWG1_9MICC</name>
<evidence type="ECO:0000313" key="3">
    <source>
        <dbReference type="Proteomes" id="UP001589575"/>
    </source>
</evidence>
<evidence type="ECO:0000256" key="1">
    <source>
        <dbReference type="SAM" id="MobiDB-lite"/>
    </source>
</evidence>
<gene>
    <name evidence="2" type="ORF">ACFFX0_06180</name>
</gene>
<sequence>MNSPMFSTEEDESTITRPMTVKAAAQPRIRKYDVRLEPWPSRNPQARRHTGGWGVVTMQGLLSCPAPWLP</sequence>
<accession>A0ABV5FWG1</accession>
<comment type="caution">
    <text evidence="2">The sequence shown here is derived from an EMBL/GenBank/DDBJ whole genome shotgun (WGS) entry which is preliminary data.</text>
</comment>
<feature type="region of interest" description="Disordered" evidence="1">
    <location>
        <begin position="1"/>
        <end position="26"/>
    </location>
</feature>
<protein>
    <submittedName>
        <fullName evidence="2">Uncharacterized protein</fullName>
    </submittedName>
</protein>
<proteinExistence type="predicted"/>
<reference evidence="2 3" key="1">
    <citation type="submission" date="2024-09" db="EMBL/GenBank/DDBJ databases">
        <authorList>
            <person name="Sun Q."/>
            <person name="Mori K."/>
        </authorList>
    </citation>
    <scope>NUCLEOTIDE SEQUENCE [LARGE SCALE GENOMIC DNA]</scope>
    <source>
        <strain evidence="2 3">CCM 7609</strain>
    </source>
</reference>
<dbReference type="EMBL" id="JBHMFI010000001">
    <property type="protein sequence ID" value="MFB9070804.1"/>
    <property type="molecule type" value="Genomic_DNA"/>
</dbReference>
<evidence type="ECO:0000313" key="2">
    <source>
        <dbReference type="EMBL" id="MFB9070804.1"/>
    </source>
</evidence>
<organism evidence="2 3">
    <name type="scientific">Citricoccus parietis</name>
    <dbReference type="NCBI Taxonomy" id="592307"/>
    <lineage>
        <taxon>Bacteria</taxon>
        <taxon>Bacillati</taxon>
        <taxon>Actinomycetota</taxon>
        <taxon>Actinomycetes</taxon>
        <taxon>Micrococcales</taxon>
        <taxon>Micrococcaceae</taxon>
        <taxon>Citricoccus</taxon>
    </lineage>
</organism>
<keyword evidence="3" id="KW-1185">Reference proteome</keyword>
<dbReference type="Proteomes" id="UP001589575">
    <property type="component" value="Unassembled WGS sequence"/>
</dbReference>